<proteinExistence type="predicted"/>
<accession>A0AA35SGW8</accession>
<keyword evidence="3" id="KW-1185">Reference proteome</keyword>
<feature type="region of interest" description="Disordered" evidence="1">
    <location>
        <begin position="1"/>
        <end position="43"/>
    </location>
</feature>
<feature type="compositionally biased region" description="Basic and acidic residues" evidence="1">
    <location>
        <begin position="466"/>
        <end position="500"/>
    </location>
</feature>
<evidence type="ECO:0008006" key="4">
    <source>
        <dbReference type="Google" id="ProtNLM"/>
    </source>
</evidence>
<gene>
    <name evidence="2" type="ORF">GBAR_LOCUS16593</name>
</gene>
<evidence type="ECO:0000256" key="1">
    <source>
        <dbReference type="SAM" id="MobiDB-lite"/>
    </source>
</evidence>
<feature type="compositionally biased region" description="Polar residues" evidence="1">
    <location>
        <begin position="1"/>
        <end position="13"/>
    </location>
</feature>
<reference evidence="2" key="1">
    <citation type="submission" date="2023-03" db="EMBL/GenBank/DDBJ databases">
        <authorList>
            <person name="Steffen K."/>
            <person name="Cardenas P."/>
        </authorList>
    </citation>
    <scope>NUCLEOTIDE SEQUENCE</scope>
</reference>
<dbReference type="EMBL" id="CASHTH010002386">
    <property type="protein sequence ID" value="CAI8029194.1"/>
    <property type="molecule type" value="Genomic_DNA"/>
</dbReference>
<evidence type="ECO:0000313" key="2">
    <source>
        <dbReference type="EMBL" id="CAI8029194.1"/>
    </source>
</evidence>
<sequence length="612" mass="69859">MGTTPPNQNVSDHSSNEDHSPECGGADECSSEEDSSNGQPPRILLLGTHRDLKHLCETETVEQKNEQLEALIPDKLKKQVIYSADKKPIFEINGLTPDKDDKRMAEAIRECIVHECPSRREKTPWRWHVFNHKMKSIARRMKRNVLSREECLKIAASVGLDKESFQLSLEFFHNLSLIFYYPSILPDVVFVDPQVLLDKVSELVQFTFELKDPSAKDSLLPHGWQQYKNNAQITEKFLENKRFSSHYHETVFTRKHLTTLLERLLVFARLSPDTWFMPCVLKHLKPEEIRPHCVSPSPLVVHFADGGPQHGVCCSLIAHVLSTANRHPCPWSVRHAHNSPACLYRNCIQFQVSDYNGFVMLIDRYTYFEVHIRTSRSKLVEVWRHVRCAVFSGLESVSTTLGYSNNKPSPAILCPGHTTANNSHPAYIRNREWTCSLDCNEFDSVASLKKEHIPCWLEESEYIEDEKNDREPHTMSKRKGEERTDPKETTETTDALRKESSSTAECSVPQDGSLGKDDLVEVTDQLMDLDQSDIYNLGLVLGLAHRRVVDLRENSRSNLAFLDAVVLHWLQRDDCVEEVSWAALVKALLHQRLGHTGIATSIAEKYGVKDCL</sequence>
<comment type="caution">
    <text evidence="2">The sequence shown here is derived from an EMBL/GenBank/DDBJ whole genome shotgun (WGS) entry which is preliminary data.</text>
</comment>
<organism evidence="2 3">
    <name type="scientific">Geodia barretti</name>
    <name type="common">Barrett's horny sponge</name>
    <dbReference type="NCBI Taxonomy" id="519541"/>
    <lineage>
        <taxon>Eukaryota</taxon>
        <taxon>Metazoa</taxon>
        <taxon>Porifera</taxon>
        <taxon>Demospongiae</taxon>
        <taxon>Heteroscleromorpha</taxon>
        <taxon>Tetractinellida</taxon>
        <taxon>Astrophorina</taxon>
        <taxon>Geodiidae</taxon>
        <taxon>Geodia</taxon>
    </lineage>
</organism>
<evidence type="ECO:0000313" key="3">
    <source>
        <dbReference type="Proteomes" id="UP001174909"/>
    </source>
</evidence>
<protein>
    <recommendedName>
        <fullName evidence="4">Death domain-containing protein</fullName>
    </recommendedName>
</protein>
<feature type="region of interest" description="Disordered" evidence="1">
    <location>
        <begin position="466"/>
        <end position="512"/>
    </location>
</feature>
<dbReference type="Proteomes" id="UP001174909">
    <property type="component" value="Unassembled WGS sequence"/>
</dbReference>
<dbReference type="AlphaFoldDB" id="A0AA35SGW8"/>
<name>A0AA35SGW8_GEOBA</name>